<comment type="caution">
    <text evidence="8">The sequence shown here is derived from an EMBL/GenBank/DDBJ whole genome shotgun (WGS) entry which is preliminary data.</text>
</comment>
<dbReference type="InterPro" id="IPR012944">
    <property type="entry name" value="SusD_RagB_dom"/>
</dbReference>
<reference evidence="8 9" key="1">
    <citation type="submission" date="2013-04" db="EMBL/GenBank/DDBJ databases">
        <title>The Genome Sequence of Parabacteroides goldsteinii DSM 19448.</title>
        <authorList>
            <consortium name="The Broad Institute Genomics Platform"/>
            <person name="Earl A."/>
            <person name="Ward D."/>
            <person name="Feldgarden M."/>
            <person name="Gevers D."/>
            <person name="Martens E."/>
            <person name="Sakamoto M."/>
            <person name="Benno Y."/>
            <person name="Song Y."/>
            <person name="Liu C."/>
            <person name="Lee J."/>
            <person name="Bolanos M."/>
            <person name="Vaisanen M.L."/>
            <person name="Finegold S.M."/>
            <person name="Walker B."/>
            <person name="Young S."/>
            <person name="Zeng Q."/>
            <person name="Gargeya S."/>
            <person name="Fitzgerald M."/>
            <person name="Haas B."/>
            <person name="Abouelleil A."/>
            <person name="Allen A.W."/>
            <person name="Alvarado L."/>
            <person name="Arachchi H.M."/>
            <person name="Berlin A.M."/>
            <person name="Chapman S.B."/>
            <person name="Gainer-Dewar J."/>
            <person name="Goldberg J."/>
            <person name="Griggs A."/>
            <person name="Gujja S."/>
            <person name="Hansen M."/>
            <person name="Howarth C."/>
            <person name="Imamovic A."/>
            <person name="Ireland A."/>
            <person name="Larimer J."/>
            <person name="McCowan C."/>
            <person name="Murphy C."/>
            <person name="Pearson M."/>
            <person name="Poon T.W."/>
            <person name="Priest M."/>
            <person name="Roberts A."/>
            <person name="Saif S."/>
            <person name="Shea T."/>
            <person name="Sisk P."/>
            <person name="Sykes S."/>
            <person name="Wortman J."/>
            <person name="Nusbaum C."/>
            <person name="Birren B."/>
        </authorList>
    </citation>
    <scope>NUCLEOTIDE SEQUENCE [LARGE SCALE GENOMIC DNA]</scope>
    <source>
        <strain evidence="8 9">DSM 19448</strain>
    </source>
</reference>
<evidence type="ECO:0000256" key="2">
    <source>
        <dbReference type="ARBA" id="ARBA00006275"/>
    </source>
</evidence>
<evidence type="ECO:0000313" key="8">
    <source>
        <dbReference type="EMBL" id="KKB57560.1"/>
    </source>
</evidence>
<dbReference type="Pfam" id="PF07980">
    <property type="entry name" value="SusD_RagB"/>
    <property type="match status" value="1"/>
</dbReference>
<dbReference type="RefSeq" id="WP_046145660.1">
    <property type="nucleotide sequence ID" value="NZ_KQ033912.1"/>
</dbReference>
<gene>
    <name evidence="8" type="ORF">HMPREF1535_01381</name>
</gene>
<keyword evidence="4" id="KW-0472">Membrane</keyword>
<keyword evidence="3" id="KW-0732">Signal</keyword>
<evidence type="ECO:0000256" key="5">
    <source>
        <dbReference type="ARBA" id="ARBA00023237"/>
    </source>
</evidence>
<evidence type="ECO:0000256" key="4">
    <source>
        <dbReference type="ARBA" id="ARBA00023136"/>
    </source>
</evidence>
<dbReference type="GeneID" id="69982601"/>
<organism evidence="8 9">
    <name type="scientific">Parabacteroides goldsteinii DSM 19448 = WAL 12034</name>
    <dbReference type="NCBI Taxonomy" id="927665"/>
    <lineage>
        <taxon>Bacteria</taxon>
        <taxon>Pseudomonadati</taxon>
        <taxon>Bacteroidota</taxon>
        <taxon>Bacteroidia</taxon>
        <taxon>Bacteroidales</taxon>
        <taxon>Tannerellaceae</taxon>
        <taxon>Parabacteroides</taxon>
    </lineage>
</organism>
<evidence type="ECO:0000259" key="7">
    <source>
        <dbReference type="Pfam" id="PF14322"/>
    </source>
</evidence>
<evidence type="ECO:0008006" key="10">
    <source>
        <dbReference type="Google" id="ProtNLM"/>
    </source>
</evidence>
<accession>A0A0F5JJ16</accession>
<keyword evidence="5" id="KW-0998">Cell outer membrane</keyword>
<feature type="domain" description="RagB/SusD" evidence="6">
    <location>
        <begin position="380"/>
        <end position="498"/>
    </location>
</feature>
<dbReference type="Proteomes" id="UP000033047">
    <property type="component" value="Unassembled WGS sequence"/>
</dbReference>
<dbReference type="PROSITE" id="PS51257">
    <property type="entry name" value="PROKAR_LIPOPROTEIN"/>
    <property type="match status" value="1"/>
</dbReference>
<dbReference type="InterPro" id="IPR033985">
    <property type="entry name" value="SusD-like_N"/>
</dbReference>
<dbReference type="AlphaFoldDB" id="A0A0F5JJ16"/>
<evidence type="ECO:0000256" key="3">
    <source>
        <dbReference type="ARBA" id="ARBA00022729"/>
    </source>
</evidence>
<dbReference type="Pfam" id="PF14322">
    <property type="entry name" value="SusD-like_3"/>
    <property type="match status" value="1"/>
</dbReference>
<dbReference type="EMBL" id="AQHV01000009">
    <property type="protein sequence ID" value="KKB57560.1"/>
    <property type="molecule type" value="Genomic_DNA"/>
</dbReference>
<evidence type="ECO:0000313" key="9">
    <source>
        <dbReference type="Proteomes" id="UP000033047"/>
    </source>
</evidence>
<feature type="domain" description="SusD-like N-terminal" evidence="7">
    <location>
        <begin position="43"/>
        <end position="226"/>
    </location>
</feature>
<dbReference type="STRING" id="927665.HMPREF1535_01381"/>
<dbReference type="SUPFAM" id="SSF48452">
    <property type="entry name" value="TPR-like"/>
    <property type="match status" value="1"/>
</dbReference>
<evidence type="ECO:0000256" key="1">
    <source>
        <dbReference type="ARBA" id="ARBA00004442"/>
    </source>
</evidence>
<evidence type="ECO:0000259" key="6">
    <source>
        <dbReference type="Pfam" id="PF07980"/>
    </source>
</evidence>
<proteinExistence type="inferred from homology"/>
<dbReference type="InterPro" id="IPR011990">
    <property type="entry name" value="TPR-like_helical_dom_sf"/>
</dbReference>
<dbReference type="PATRIC" id="fig|927665.4.peg.1413"/>
<protein>
    <recommendedName>
        <fullName evidence="10">RagB/SusD domain-containing protein</fullName>
    </recommendedName>
</protein>
<dbReference type="GO" id="GO:0009279">
    <property type="term" value="C:cell outer membrane"/>
    <property type="evidence" value="ECO:0007669"/>
    <property type="project" value="UniProtKB-SubCell"/>
</dbReference>
<comment type="similarity">
    <text evidence="2">Belongs to the SusD family.</text>
</comment>
<name>A0A0F5JJ16_9BACT</name>
<dbReference type="HOGENOM" id="CLU_015553_1_3_10"/>
<dbReference type="Gene3D" id="1.25.40.390">
    <property type="match status" value="1"/>
</dbReference>
<sequence>MKNRIRIIRNAIIAVLFTSLVSCDVLDVELPSVISGNSFWKTEEDIKAAIQGMYTHLREVDEELFLLGESRAETTGLNAAGSAGGYDIYFNNTLTSATVGAEWKTFYSLINSCNLIIKYAEGVNFNSQADKNYYLAQAYVMRAWAYYVMVRSWGDLIIRTEPVEGTDPKVLYKERSSVAEVFTLIKSDIDKSIELFADHPNSGAPASGRIYWNKPAANALKGDVYLWTGKRLNGGEKDFTIALNALKEVKQPGVDLIADFGKIFDVSNKFNSELLFCAHYQKDERNHNFYWHTWIIQAGVPGNIDDETRNMLFPTGGGQALTCPTKLLVDSYDPDDTRKAGTLYEIYTYDEAGNREYYQSVCMKGKGLVESGHRYFMSHVILYRYADVLLMMAEAKNALDMDPSDEINQIRKRAYGENFDKHVFVNGSKEYNDEVILKERLLEFAFECKRWWDLLRFDKAFDLVPSLQNKKGKDYLKLFPISDNLMSKEPMVKQNPGYDN</sequence>
<comment type="subcellular location">
    <subcellularLocation>
        <location evidence="1">Cell outer membrane</location>
    </subcellularLocation>
</comment>
<dbReference type="CDD" id="cd08977">
    <property type="entry name" value="SusD"/>
    <property type="match status" value="1"/>
</dbReference>